<evidence type="ECO:0000256" key="4">
    <source>
        <dbReference type="ARBA" id="ARBA00022801"/>
    </source>
</evidence>
<keyword evidence="9" id="KW-1185">Reference proteome</keyword>
<dbReference type="OrthoDB" id="269293at2157"/>
<dbReference type="CDD" id="cd09873">
    <property type="entry name" value="PIN_Pae0151-like"/>
    <property type="match status" value="1"/>
</dbReference>
<sequence length="132" mass="14484">MRIVADASAIAALYLPEKLSEEVEKALAGADSVSSLDLAAYEVLNVVWKRARRGLISREAALEIAGEVLQLFKTLEVYSYREVLPDALEIALERGVTVYDSAYVALAKKLGATLLTLDKQIAQAFPQIVYRL</sequence>
<evidence type="ECO:0000256" key="2">
    <source>
        <dbReference type="ARBA" id="ARBA00022722"/>
    </source>
</evidence>
<dbReference type="GO" id="GO:0000287">
    <property type="term" value="F:magnesium ion binding"/>
    <property type="evidence" value="ECO:0007669"/>
    <property type="project" value="UniProtKB-UniRule"/>
</dbReference>
<keyword evidence="1 6" id="KW-1277">Toxin-antitoxin system</keyword>
<keyword evidence="3 6" id="KW-0479">Metal-binding</keyword>
<evidence type="ECO:0000313" key="9">
    <source>
        <dbReference type="Proteomes" id="UP000005867"/>
    </source>
</evidence>
<keyword evidence="4 6" id="KW-0378">Hydrolase</keyword>
<dbReference type="PANTHER" id="PTHR35901">
    <property type="entry name" value="RIBONUCLEASE VAPC3"/>
    <property type="match status" value="1"/>
</dbReference>
<comment type="function">
    <text evidence="6">Toxic component of a toxin-antitoxin (TA) system. An RNase.</text>
</comment>
<evidence type="ECO:0000256" key="5">
    <source>
        <dbReference type="ARBA" id="ARBA00022842"/>
    </source>
</evidence>
<dbReference type="HAMAP" id="MF_00265">
    <property type="entry name" value="VapC_Nob1"/>
    <property type="match status" value="1"/>
</dbReference>
<evidence type="ECO:0000259" key="7">
    <source>
        <dbReference type="Pfam" id="PF01850"/>
    </source>
</evidence>
<dbReference type="EC" id="3.1.-.-" evidence="6"/>
<dbReference type="EMBL" id="CP003098">
    <property type="protein sequence ID" value="AET32256.1"/>
    <property type="molecule type" value="Genomic_DNA"/>
</dbReference>
<keyword evidence="5 6" id="KW-0460">Magnesium</keyword>
<dbReference type="Gene3D" id="3.40.50.1010">
    <property type="entry name" value="5'-nuclease"/>
    <property type="match status" value="1"/>
</dbReference>
<dbReference type="GO" id="GO:0090729">
    <property type="term" value="F:toxin activity"/>
    <property type="evidence" value="ECO:0007669"/>
    <property type="project" value="UniProtKB-KW"/>
</dbReference>
<keyword evidence="6" id="KW-0800">Toxin</keyword>
<evidence type="ECO:0000256" key="1">
    <source>
        <dbReference type="ARBA" id="ARBA00022649"/>
    </source>
</evidence>
<dbReference type="InterPro" id="IPR051619">
    <property type="entry name" value="TypeII_TA_RNase_PINc/VapC"/>
</dbReference>
<dbReference type="RefSeq" id="WP_014288084.1">
    <property type="nucleotide sequence ID" value="NC_016645.1"/>
</dbReference>
<feature type="binding site" evidence="6">
    <location>
        <position position="100"/>
    </location>
    <ligand>
        <name>Mg(2+)</name>
        <dbReference type="ChEBI" id="CHEBI:18420"/>
    </ligand>
</feature>
<dbReference type="InterPro" id="IPR044153">
    <property type="entry name" value="PIN_Pae0151-like"/>
</dbReference>
<dbReference type="InterPro" id="IPR022907">
    <property type="entry name" value="VapC_family"/>
</dbReference>
<dbReference type="eggNOG" id="arCOG00726">
    <property type="taxonomic scope" value="Archaea"/>
</dbReference>
<dbReference type="InterPro" id="IPR029060">
    <property type="entry name" value="PIN-like_dom_sf"/>
</dbReference>
<organism evidence="8 9">
    <name type="scientific">Pyrobaculum ferrireducens</name>
    <dbReference type="NCBI Taxonomy" id="1104324"/>
    <lineage>
        <taxon>Archaea</taxon>
        <taxon>Thermoproteota</taxon>
        <taxon>Thermoprotei</taxon>
        <taxon>Thermoproteales</taxon>
        <taxon>Thermoproteaceae</taxon>
        <taxon>Pyrobaculum</taxon>
    </lineage>
</organism>
<evidence type="ECO:0000313" key="8">
    <source>
        <dbReference type="EMBL" id="AET32256.1"/>
    </source>
</evidence>
<comment type="cofactor">
    <cofactor evidence="6">
        <name>Mg(2+)</name>
        <dbReference type="ChEBI" id="CHEBI:18420"/>
    </cofactor>
</comment>
<gene>
    <name evidence="6" type="primary">vapC</name>
    <name evidence="8" type="ORF">P186_0812</name>
</gene>
<dbReference type="PANTHER" id="PTHR35901:SF1">
    <property type="entry name" value="EXONUCLEASE VAPC9"/>
    <property type="match status" value="1"/>
</dbReference>
<reference evidence="8 9" key="1">
    <citation type="journal article" date="2012" name="J. Bacteriol.">
        <title>Complete genome sequence of strain 1860, a crenarchaeon of the genus pyrobaculum able to grow with various electron acceptors.</title>
        <authorList>
            <person name="Mardanov A.V."/>
            <person name="Gumerov V.M."/>
            <person name="Slobodkina G.B."/>
            <person name="Beletsky A.V."/>
            <person name="Bonch-Osmolovskaya E.A."/>
            <person name="Ravin N.V."/>
            <person name="Skryabin K.G."/>
        </authorList>
    </citation>
    <scope>NUCLEOTIDE SEQUENCE [LARGE SCALE GENOMIC DNA]</scope>
    <source>
        <strain evidence="8 9">1860</strain>
    </source>
</reference>
<dbReference type="Proteomes" id="UP000005867">
    <property type="component" value="Chromosome"/>
</dbReference>
<comment type="similarity">
    <text evidence="6">Belongs to the PINc/VapC protein family.</text>
</comment>
<evidence type="ECO:0000256" key="3">
    <source>
        <dbReference type="ARBA" id="ARBA00022723"/>
    </source>
</evidence>
<dbReference type="KEGG" id="pyr:P186_0812"/>
<dbReference type="GO" id="GO:0016787">
    <property type="term" value="F:hydrolase activity"/>
    <property type="evidence" value="ECO:0007669"/>
    <property type="project" value="UniProtKB-KW"/>
</dbReference>
<dbReference type="GO" id="GO:0004540">
    <property type="term" value="F:RNA nuclease activity"/>
    <property type="evidence" value="ECO:0007669"/>
    <property type="project" value="InterPro"/>
</dbReference>
<dbReference type="STRING" id="1104324.P186_0812"/>
<accession>G7VAL7</accession>
<proteinExistence type="inferred from homology"/>
<feature type="domain" description="PIN" evidence="7">
    <location>
        <begin position="3"/>
        <end position="123"/>
    </location>
</feature>
<dbReference type="SUPFAM" id="SSF88723">
    <property type="entry name" value="PIN domain-like"/>
    <property type="match status" value="1"/>
</dbReference>
<feature type="binding site" evidence="6">
    <location>
        <position position="6"/>
    </location>
    <ligand>
        <name>Mg(2+)</name>
        <dbReference type="ChEBI" id="CHEBI:18420"/>
    </ligand>
</feature>
<keyword evidence="2 6" id="KW-0540">Nuclease</keyword>
<dbReference type="InterPro" id="IPR002716">
    <property type="entry name" value="PIN_dom"/>
</dbReference>
<evidence type="ECO:0000256" key="6">
    <source>
        <dbReference type="HAMAP-Rule" id="MF_00265"/>
    </source>
</evidence>
<dbReference type="HOGENOM" id="CLU_121774_1_4_2"/>
<protein>
    <recommendedName>
        <fullName evidence="6">Ribonuclease VapC</fullName>
        <shortName evidence="6">RNase VapC</shortName>
        <ecNumber evidence="6">3.1.-.-</ecNumber>
    </recommendedName>
    <alternativeName>
        <fullName evidence="6">Putative toxin VapC</fullName>
    </alternativeName>
</protein>
<dbReference type="GeneID" id="11595074"/>
<name>G7VAL7_9CREN</name>
<dbReference type="AlphaFoldDB" id="G7VAL7"/>
<dbReference type="Pfam" id="PF01850">
    <property type="entry name" value="PIN"/>
    <property type="match status" value="1"/>
</dbReference>